<comment type="caution">
    <text evidence="1">The sequence shown here is derived from an EMBL/GenBank/DDBJ whole genome shotgun (WGS) entry which is preliminary data.</text>
</comment>
<name>X1CJ45_9ZZZZ</name>
<accession>X1CJ45</accession>
<reference evidence="1" key="1">
    <citation type="journal article" date="2014" name="Front. Microbiol.">
        <title>High frequency of phylogenetically diverse reductive dehalogenase-homologous genes in deep subseafloor sedimentary metagenomes.</title>
        <authorList>
            <person name="Kawai M."/>
            <person name="Futagami T."/>
            <person name="Toyoda A."/>
            <person name="Takaki Y."/>
            <person name="Nishi S."/>
            <person name="Hori S."/>
            <person name="Arai W."/>
            <person name="Tsubouchi T."/>
            <person name="Morono Y."/>
            <person name="Uchiyama I."/>
            <person name="Ito T."/>
            <person name="Fujiyama A."/>
            <person name="Inagaki F."/>
            <person name="Takami H."/>
        </authorList>
    </citation>
    <scope>NUCLEOTIDE SEQUENCE</scope>
    <source>
        <strain evidence="1">Expedition CK06-06</strain>
    </source>
</reference>
<organism evidence="1">
    <name type="scientific">marine sediment metagenome</name>
    <dbReference type="NCBI Taxonomy" id="412755"/>
    <lineage>
        <taxon>unclassified sequences</taxon>
        <taxon>metagenomes</taxon>
        <taxon>ecological metagenomes</taxon>
    </lineage>
</organism>
<dbReference type="AlphaFoldDB" id="X1CJ45"/>
<evidence type="ECO:0000313" key="1">
    <source>
        <dbReference type="EMBL" id="GAG84256.1"/>
    </source>
</evidence>
<proteinExistence type="predicted"/>
<gene>
    <name evidence="1" type="ORF">S01H4_22019</name>
</gene>
<dbReference type="EMBL" id="BART01010038">
    <property type="protein sequence ID" value="GAG84256.1"/>
    <property type="molecule type" value="Genomic_DNA"/>
</dbReference>
<sequence>MGKFILLRPQVFRANLLELVRKEFKKKGGNTAQICRIKHGAKHRYDIKYCRENPYHKFRDANGFKERGNNCLYENCKTCNPGYGRIYYHLGALEKKGYLESRMEYRGDPIVTGAKDWMRMWY</sequence>
<protein>
    <submittedName>
        <fullName evidence="1">Uncharacterized protein</fullName>
    </submittedName>
</protein>
<feature type="non-terminal residue" evidence="1">
    <location>
        <position position="122"/>
    </location>
</feature>